<gene>
    <name evidence="4" type="ORF">HD595_000565</name>
</gene>
<protein>
    <submittedName>
        <fullName evidence="4">Membrane protein YdbS with pleckstrin-like domain</fullName>
    </submittedName>
</protein>
<dbReference type="Pfam" id="PF03703">
    <property type="entry name" value="bPH_2"/>
    <property type="match status" value="1"/>
</dbReference>
<keyword evidence="5" id="KW-1185">Reference proteome</keyword>
<proteinExistence type="predicted"/>
<name>A0ABT1JRS1_9ACTN</name>
<accession>A0ABT1JRS1</accession>
<comment type="caution">
    <text evidence="4">The sequence shown here is derived from an EMBL/GenBank/DDBJ whole genome shotgun (WGS) entry which is preliminary data.</text>
</comment>
<dbReference type="EMBL" id="JAMZEC010000001">
    <property type="protein sequence ID" value="MCP2344443.1"/>
    <property type="molecule type" value="Genomic_DNA"/>
</dbReference>
<feature type="transmembrane region" description="Helical" evidence="2">
    <location>
        <begin position="144"/>
        <end position="163"/>
    </location>
</feature>
<keyword evidence="2" id="KW-1133">Transmembrane helix</keyword>
<reference evidence="4 5" key="1">
    <citation type="submission" date="2022-06" db="EMBL/GenBank/DDBJ databases">
        <title>Sequencing the genomes of 1000 actinobacteria strains.</title>
        <authorList>
            <person name="Klenk H.-P."/>
        </authorList>
    </citation>
    <scope>NUCLEOTIDE SEQUENCE [LARGE SCALE GENOMIC DNA]</scope>
    <source>
        <strain evidence="4 5">DSM 44170</strain>
    </source>
</reference>
<evidence type="ECO:0000313" key="4">
    <source>
        <dbReference type="EMBL" id="MCP2344443.1"/>
    </source>
</evidence>
<feature type="transmembrane region" description="Helical" evidence="2">
    <location>
        <begin position="113"/>
        <end position="138"/>
    </location>
</feature>
<evidence type="ECO:0000259" key="3">
    <source>
        <dbReference type="Pfam" id="PF03703"/>
    </source>
</evidence>
<feature type="domain" description="YdbS-like PH" evidence="3">
    <location>
        <begin position="169"/>
        <end position="246"/>
    </location>
</feature>
<sequence length="259" mass="27187">MERHDEHPAPRPAPRRGAPPLPRPGEGAVSRPGEGAVYRPGGDGVYRPGESPVPQRGGAPAPRPDDSPVSRHGGTLASPPDPDLRRGTHTPDAGHGMSGVALRPPRHQADPRAVSWWTAQALILAVPVAGAAVAAYWLFTGHPVWLGVLVGGFAGCCLALAVAGPRASYRVERWEVTDDAVYTRKGWLTHTWRVAPMSRIQTVDTARGPVQRLFGLADVTVTTASAAGPITIEGLDHELAAELAARLTAITQATPGDAT</sequence>
<dbReference type="PANTHER" id="PTHR34473:SF3">
    <property type="entry name" value="TRANSMEMBRANE PROTEIN-RELATED"/>
    <property type="match status" value="1"/>
</dbReference>
<dbReference type="PANTHER" id="PTHR34473">
    <property type="entry name" value="UPF0699 TRANSMEMBRANE PROTEIN YDBS"/>
    <property type="match status" value="1"/>
</dbReference>
<evidence type="ECO:0000256" key="2">
    <source>
        <dbReference type="SAM" id="Phobius"/>
    </source>
</evidence>
<keyword evidence="2" id="KW-0472">Membrane</keyword>
<evidence type="ECO:0000313" key="5">
    <source>
        <dbReference type="Proteomes" id="UP001320766"/>
    </source>
</evidence>
<dbReference type="Proteomes" id="UP001320766">
    <property type="component" value="Unassembled WGS sequence"/>
</dbReference>
<organism evidence="4 5">
    <name type="scientific">Nonomuraea roseoviolacea subsp. carminata</name>
    <dbReference type="NCBI Taxonomy" id="160689"/>
    <lineage>
        <taxon>Bacteria</taxon>
        <taxon>Bacillati</taxon>
        <taxon>Actinomycetota</taxon>
        <taxon>Actinomycetes</taxon>
        <taxon>Streptosporangiales</taxon>
        <taxon>Streptosporangiaceae</taxon>
        <taxon>Nonomuraea</taxon>
    </lineage>
</organism>
<keyword evidence="2" id="KW-0812">Transmembrane</keyword>
<evidence type="ECO:0000256" key="1">
    <source>
        <dbReference type="SAM" id="MobiDB-lite"/>
    </source>
</evidence>
<dbReference type="InterPro" id="IPR005182">
    <property type="entry name" value="YdbS-like_PH"/>
</dbReference>
<feature type="region of interest" description="Disordered" evidence="1">
    <location>
        <begin position="1"/>
        <end position="106"/>
    </location>
</feature>